<dbReference type="Proteomes" id="UP001265746">
    <property type="component" value="Unassembled WGS sequence"/>
</dbReference>
<sequence>MRWPPEIPASLILGGLSDRLSDRAEFLPVFDYFLLPTSGSGSDTGQWHLVTPFLKSGTLEHLARRLQSQKISQTAEDIDVRYRSSFNRLLKALSTMHSQHELCHDDIKMDNIYVTDVNRSSNQSSTPSEKNAHWLLADLGNARQPAHSYHSSLLWAHDNSQNTDCRINDVVRLVKSYVLFLQSAVMAGEPRDTFNGVFLTASAPWSRLYWYTINSACGRLNGTTAARQILAMSSGVFTPGETATRSELPWSSAPAMEIHADGGDNWEGSSRPRLQRPSWGQWIWSGLGGSVDNAGLVKQQLRMGMKASERWAKIYGTFGVLPIPSEQC</sequence>
<dbReference type="AlphaFoldDB" id="A0AAD9S6X5"/>
<dbReference type="InterPro" id="IPR011009">
    <property type="entry name" value="Kinase-like_dom_sf"/>
</dbReference>
<evidence type="ECO:0000313" key="2">
    <source>
        <dbReference type="Proteomes" id="UP001265746"/>
    </source>
</evidence>
<organism evidence="1 2">
    <name type="scientific">Phomopsis amygdali</name>
    <name type="common">Fusicoccum amygdali</name>
    <dbReference type="NCBI Taxonomy" id="1214568"/>
    <lineage>
        <taxon>Eukaryota</taxon>
        <taxon>Fungi</taxon>
        <taxon>Dikarya</taxon>
        <taxon>Ascomycota</taxon>
        <taxon>Pezizomycotina</taxon>
        <taxon>Sordariomycetes</taxon>
        <taxon>Sordariomycetidae</taxon>
        <taxon>Diaporthales</taxon>
        <taxon>Diaporthaceae</taxon>
        <taxon>Diaporthe</taxon>
    </lineage>
</organism>
<proteinExistence type="predicted"/>
<evidence type="ECO:0000313" key="1">
    <source>
        <dbReference type="EMBL" id="KAK2600427.1"/>
    </source>
</evidence>
<dbReference type="SUPFAM" id="SSF56112">
    <property type="entry name" value="Protein kinase-like (PK-like)"/>
    <property type="match status" value="1"/>
</dbReference>
<reference evidence="1" key="1">
    <citation type="submission" date="2023-06" db="EMBL/GenBank/DDBJ databases">
        <authorList>
            <person name="Noh H."/>
        </authorList>
    </citation>
    <scope>NUCLEOTIDE SEQUENCE</scope>
    <source>
        <strain evidence="1">DUCC20226</strain>
    </source>
</reference>
<evidence type="ECO:0008006" key="3">
    <source>
        <dbReference type="Google" id="ProtNLM"/>
    </source>
</evidence>
<dbReference type="EMBL" id="JAUJFL010000006">
    <property type="protein sequence ID" value="KAK2600427.1"/>
    <property type="molecule type" value="Genomic_DNA"/>
</dbReference>
<gene>
    <name evidence="1" type="ORF">N8I77_009960</name>
</gene>
<comment type="caution">
    <text evidence="1">The sequence shown here is derived from an EMBL/GenBank/DDBJ whole genome shotgun (WGS) entry which is preliminary data.</text>
</comment>
<keyword evidence="2" id="KW-1185">Reference proteome</keyword>
<accession>A0AAD9S6X5</accession>
<protein>
    <recommendedName>
        <fullName evidence="3">Protein kinase domain-containing protein</fullName>
    </recommendedName>
</protein>
<dbReference type="Gene3D" id="1.10.510.10">
    <property type="entry name" value="Transferase(Phosphotransferase) domain 1"/>
    <property type="match status" value="1"/>
</dbReference>
<name>A0AAD9S6X5_PHOAM</name>